<reference evidence="8" key="1">
    <citation type="submission" date="2021-02" db="EMBL/GenBank/DDBJ databases">
        <authorList>
            <person name="Nowell W R."/>
        </authorList>
    </citation>
    <scope>NUCLEOTIDE SEQUENCE</scope>
</reference>
<dbReference type="Proteomes" id="UP000682733">
    <property type="component" value="Unassembled WGS sequence"/>
</dbReference>
<gene>
    <name evidence="7" type="ORF">OVA965_LOCUS20879</name>
    <name evidence="8" type="ORF">TMI583_LOCUS21387</name>
</gene>
<feature type="transmembrane region" description="Helical" evidence="5">
    <location>
        <begin position="274"/>
        <end position="295"/>
    </location>
</feature>
<organism evidence="8 9">
    <name type="scientific">Didymodactylos carnosus</name>
    <dbReference type="NCBI Taxonomy" id="1234261"/>
    <lineage>
        <taxon>Eukaryota</taxon>
        <taxon>Metazoa</taxon>
        <taxon>Spiralia</taxon>
        <taxon>Gnathifera</taxon>
        <taxon>Rotifera</taxon>
        <taxon>Eurotatoria</taxon>
        <taxon>Bdelloidea</taxon>
        <taxon>Philodinida</taxon>
        <taxon>Philodinidae</taxon>
        <taxon>Didymodactylos</taxon>
    </lineage>
</organism>
<protein>
    <recommendedName>
        <fullName evidence="6">G-protein coupled receptors family 1 profile domain-containing protein</fullName>
    </recommendedName>
</protein>
<keyword evidence="2 5" id="KW-0812">Transmembrane</keyword>
<keyword evidence="4 5" id="KW-0472">Membrane</keyword>
<evidence type="ECO:0000256" key="3">
    <source>
        <dbReference type="ARBA" id="ARBA00022989"/>
    </source>
</evidence>
<evidence type="ECO:0000256" key="2">
    <source>
        <dbReference type="ARBA" id="ARBA00022692"/>
    </source>
</evidence>
<feature type="domain" description="G-protein coupled receptors family 1 profile" evidence="6">
    <location>
        <begin position="34"/>
        <end position="286"/>
    </location>
</feature>
<dbReference type="InterPro" id="IPR000276">
    <property type="entry name" value="GPCR_Rhodpsn"/>
</dbReference>
<dbReference type="GO" id="GO:0004930">
    <property type="term" value="F:G protein-coupled receptor activity"/>
    <property type="evidence" value="ECO:0007669"/>
    <property type="project" value="InterPro"/>
</dbReference>
<dbReference type="EMBL" id="CAJNOK010011249">
    <property type="protein sequence ID" value="CAF1135763.1"/>
    <property type="molecule type" value="Genomic_DNA"/>
</dbReference>
<keyword evidence="3 5" id="KW-1133">Transmembrane helix</keyword>
<name>A0A8S2M535_9BILA</name>
<accession>A0A8S2M535</accession>
<evidence type="ECO:0000259" key="6">
    <source>
        <dbReference type="PROSITE" id="PS50262"/>
    </source>
</evidence>
<feature type="transmembrane region" description="Helical" evidence="5">
    <location>
        <begin position="55"/>
        <end position="76"/>
    </location>
</feature>
<feature type="transmembrane region" description="Helical" evidence="5">
    <location>
        <begin position="188"/>
        <end position="211"/>
    </location>
</feature>
<dbReference type="PROSITE" id="PS50262">
    <property type="entry name" value="G_PROTEIN_RECEP_F1_2"/>
    <property type="match status" value="1"/>
</dbReference>
<dbReference type="InterPro" id="IPR017452">
    <property type="entry name" value="GPCR_Rhodpsn_7TM"/>
</dbReference>
<evidence type="ECO:0000256" key="5">
    <source>
        <dbReference type="SAM" id="Phobius"/>
    </source>
</evidence>
<feature type="transmembrane region" description="Helical" evidence="5">
    <location>
        <begin position="231"/>
        <end position="254"/>
    </location>
</feature>
<dbReference type="Proteomes" id="UP000677228">
    <property type="component" value="Unassembled WGS sequence"/>
</dbReference>
<dbReference type="GO" id="GO:0016020">
    <property type="term" value="C:membrane"/>
    <property type="evidence" value="ECO:0007669"/>
    <property type="project" value="UniProtKB-SubCell"/>
</dbReference>
<feature type="transmembrane region" description="Helical" evidence="5">
    <location>
        <begin position="135"/>
        <end position="158"/>
    </location>
</feature>
<comment type="caution">
    <text evidence="8">The sequence shown here is derived from an EMBL/GenBank/DDBJ whole genome shotgun (WGS) entry which is preliminary data.</text>
</comment>
<evidence type="ECO:0000313" key="8">
    <source>
        <dbReference type="EMBL" id="CAF3924380.1"/>
    </source>
</evidence>
<proteinExistence type="predicted"/>
<dbReference type="SUPFAM" id="SSF81321">
    <property type="entry name" value="Family A G protein-coupled receptor-like"/>
    <property type="match status" value="1"/>
</dbReference>
<evidence type="ECO:0000313" key="7">
    <source>
        <dbReference type="EMBL" id="CAF1135763.1"/>
    </source>
</evidence>
<evidence type="ECO:0000256" key="1">
    <source>
        <dbReference type="ARBA" id="ARBA00004370"/>
    </source>
</evidence>
<evidence type="ECO:0000256" key="4">
    <source>
        <dbReference type="ARBA" id="ARBA00023136"/>
    </source>
</evidence>
<dbReference type="AlphaFoldDB" id="A0A8S2M535"/>
<dbReference type="EMBL" id="CAJOBA010023959">
    <property type="protein sequence ID" value="CAF3924380.1"/>
    <property type="molecule type" value="Genomic_DNA"/>
</dbReference>
<feature type="transmembrane region" description="Helical" evidence="5">
    <location>
        <begin position="96"/>
        <end position="115"/>
    </location>
</feature>
<dbReference type="Gene3D" id="1.20.1070.10">
    <property type="entry name" value="Rhodopsin 7-helix transmembrane proteins"/>
    <property type="match status" value="1"/>
</dbReference>
<comment type="subcellular location">
    <subcellularLocation>
        <location evidence="1">Membrane</location>
    </subcellularLocation>
</comment>
<evidence type="ECO:0000313" key="9">
    <source>
        <dbReference type="Proteomes" id="UP000682733"/>
    </source>
</evidence>
<dbReference type="Pfam" id="PF00001">
    <property type="entry name" value="7tm_1"/>
    <property type="match status" value="1"/>
</dbReference>
<sequence>MSSPSNFSLIPPSYVDNSVIISVLIIFQIPSIICALFVLYQFIIKRELYEQLHNYAVFVLLVCSTLVITTELPISLNYLIKSIVYPQIPGFCLFWGFWYFTTTDTLIVFMAWTSVQRHLFIFNPNVFRTKRGRLIYHYIPSSICLLYIPFMIIIFMFINPCNNTFNYMQFLCGYPCFFQQTSVVTFHLIVNLCVPTCITVTSTFVLLLRVISQKRKLRSSTFQWRRTRKMFIHMVTIALFYSAYWVPFSTIFLLRYVSPTFLSLTSVRTFINYGGYFTALITPFLCLNSLPPSVFRNLKQWIRRKFRMNHTVAPLGTITRKNTTGVVLKAVYEGKAVQAM</sequence>
<feature type="transmembrane region" description="Helical" evidence="5">
    <location>
        <begin position="20"/>
        <end position="43"/>
    </location>
</feature>